<feature type="chain" id="PRO_5045566340" evidence="2">
    <location>
        <begin position="24"/>
        <end position="1322"/>
    </location>
</feature>
<feature type="region of interest" description="Disordered" evidence="1">
    <location>
        <begin position="1066"/>
        <end position="1098"/>
    </location>
</feature>
<dbReference type="InterPro" id="IPR006270">
    <property type="entry name" value="Strep_his_triad_rpt"/>
</dbReference>
<organism evidence="3 4">
    <name type="scientific">Streptococcus moroccensis</name>
    <dbReference type="NCBI Taxonomy" id="1451356"/>
    <lineage>
        <taxon>Bacteria</taxon>
        <taxon>Bacillati</taxon>
        <taxon>Bacillota</taxon>
        <taxon>Bacilli</taxon>
        <taxon>Lactobacillales</taxon>
        <taxon>Streptococcaceae</taxon>
        <taxon>Streptococcus</taxon>
    </lineage>
</organism>
<feature type="compositionally biased region" description="Basic and acidic residues" evidence="1">
    <location>
        <begin position="146"/>
        <end position="164"/>
    </location>
</feature>
<keyword evidence="2" id="KW-0732">Signal</keyword>
<dbReference type="GO" id="GO:0008233">
    <property type="term" value="F:peptidase activity"/>
    <property type="evidence" value="ECO:0007669"/>
    <property type="project" value="UniProtKB-KW"/>
</dbReference>
<feature type="compositionally biased region" description="Low complexity" evidence="1">
    <location>
        <begin position="239"/>
        <end position="256"/>
    </location>
</feature>
<evidence type="ECO:0000313" key="3">
    <source>
        <dbReference type="EMBL" id="MDQ0223381.1"/>
    </source>
</evidence>
<dbReference type="InterPro" id="IPR037228">
    <property type="entry name" value="PhtA_dom_sf"/>
</dbReference>
<feature type="region of interest" description="Disordered" evidence="1">
    <location>
        <begin position="228"/>
        <end position="263"/>
    </location>
</feature>
<dbReference type="Gene3D" id="3.10.50.90">
    <property type="match status" value="3"/>
</dbReference>
<feature type="compositionally biased region" description="Polar residues" evidence="1">
    <location>
        <begin position="975"/>
        <end position="984"/>
    </location>
</feature>
<feature type="region of interest" description="Disordered" evidence="1">
    <location>
        <begin position="146"/>
        <end position="174"/>
    </location>
</feature>
<keyword evidence="3" id="KW-0645">Protease</keyword>
<dbReference type="PANTHER" id="PTHR24216">
    <property type="entry name" value="PAXILLIN-RELATED"/>
    <property type="match status" value="1"/>
</dbReference>
<keyword evidence="3" id="KW-0378">Hydrolase</keyword>
<dbReference type="NCBIfam" id="TIGR01363">
    <property type="entry name" value="strep_his_triad"/>
    <property type="match status" value="1"/>
</dbReference>
<evidence type="ECO:0000256" key="2">
    <source>
        <dbReference type="SAM" id="SignalP"/>
    </source>
</evidence>
<feature type="compositionally biased region" description="Basic and acidic residues" evidence="1">
    <location>
        <begin position="948"/>
        <end position="974"/>
    </location>
</feature>
<dbReference type="EMBL" id="JAUSTM010000025">
    <property type="protein sequence ID" value="MDQ0223381.1"/>
    <property type="molecule type" value="Genomic_DNA"/>
</dbReference>
<dbReference type="GO" id="GO:0006508">
    <property type="term" value="P:proteolysis"/>
    <property type="evidence" value="ECO:0007669"/>
    <property type="project" value="UniProtKB-KW"/>
</dbReference>
<reference evidence="3 4" key="1">
    <citation type="submission" date="2023-07" db="EMBL/GenBank/DDBJ databases">
        <title>Genomic Encyclopedia of Type Strains, Phase IV (KMG-IV): sequencing the most valuable type-strain genomes for metagenomic binning, comparative biology and taxonomic classification.</title>
        <authorList>
            <person name="Goeker M."/>
        </authorList>
    </citation>
    <scope>NUCLEOTIDE SEQUENCE [LARGE SCALE GENOMIC DNA]</scope>
    <source>
        <strain evidence="3 4">DSM 105143</strain>
    </source>
</reference>
<dbReference type="PANTHER" id="PTHR24216:SF65">
    <property type="entry name" value="PAXILLIN-LIKE PROTEIN 1"/>
    <property type="match status" value="1"/>
</dbReference>
<dbReference type="Pfam" id="PF04270">
    <property type="entry name" value="Strep_his_triad"/>
    <property type="match status" value="4"/>
</dbReference>
<dbReference type="RefSeq" id="WP_307122531.1">
    <property type="nucleotide sequence ID" value="NZ_JAUSTM010000025.1"/>
</dbReference>
<accession>A0ABT9YTQ5</accession>
<feature type="signal peptide" evidence="2">
    <location>
        <begin position="1"/>
        <end position="23"/>
    </location>
</feature>
<keyword evidence="4" id="KW-1185">Reference proteome</keyword>
<feature type="compositionally biased region" description="Basic and acidic residues" evidence="1">
    <location>
        <begin position="457"/>
        <end position="467"/>
    </location>
</feature>
<protein>
    <submittedName>
        <fullName evidence="3">Histidine triad protein (Predicted protease)</fullName>
    </submittedName>
</protein>
<name>A0ABT9YTQ5_9STRE</name>
<dbReference type="Proteomes" id="UP001223079">
    <property type="component" value="Unassembled WGS sequence"/>
</dbReference>
<proteinExistence type="predicted"/>
<comment type="caution">
    <text evidence="3">The sequence shown here is derived from an EMBL/GenBank/DDBJ whole genome shotgun (WGS) entry which is preliminary data.</text>
</comment>
<dbReference type="InterPro" id="IPR023832">
    <property type="entry name" value="His_triad_protein"/>
</dbReference>
<dbReference type="SUPFAM" id="SSF142887">
    <property type="entry name" value="PhtA domain-like"/>
    <property type="match status" value="2"/>
</dbReference>
<evidence type="ECO:0000313" key="4">
    <source>
        <dbReference type="Proteomes" id="UP001223079"/>
    </source>
</evidence>
<feature type="compositionally biased region" description="Polar residues" evidence="1">
    <location>
        <begin position="330"/>
        <end position="339"/>
    </location>
</feature>
<feature type="region of interest" description="Disordered" evidence="1">
    <location>
        <begin position="1165"/>
        <end position="1222"/>
    </location>
</feature>
<evidence type="ECO:0000256" key="1">
    <source>
        <dbReference type="SAM" id="MobiDB-lite"/>
    </source>
</evidence>
<feature type="region of interest" description="Disordered" evidence="1">
    <location>
        <begin position="948"/>
        <end position="986"/>
    </location>
</feature>
<sequence>MKKKYILGSAAALLLGVSSYQMGRLQEQSKQEDATIAYTKEAGKSKIASQQATPQQISDKENIDAEQIVVKITDQGYVTSHGDHFHYYDGRVPFDAIISEELVMKDPNYVFKDSDVVNEVKDGYIIKVDGKYYLYLKDAKKQSNVRSKEDIKAQQEGHAAEHIHSASGDSKSTATGYRTDDGYVFDPSHVLQDLGDGFLVPHGDHTHYIPKSQLSASELAAANATLAHRGQAGSGEQGGSQAQPIHQPSQPSQPGPVAGVDYTTDDGFLFDGTGIQFHTATGIVVQHGNHNHFLSYDSLIGGPWDHLVPASARPSQPGSTAPVDKPNPTLPSQSNQPNKPGQPVRPSIPTKPDNNTSTSLEEKLAYLAKSLGIKRSDLTLMDSEKGPLAIWKHGDHDHVYILNDFKIGDKISTGHDHPSPTLPSRPNQPVTPNPTKPNQPEKPSVPVNPTEPNEPIKPSKPEKPTDNIEEKLAYLADLLGIKRSDLTLMDSEKGPLAIWKHGDHDHVYILNDLSIGDKIETGHDHSGTDQTNTDSIAETEAKRRYISETYNVPLEAIKVKDLYFVFNEPTQDYDPTHIHPYMLRRDLVTLPEVTGDPETDFENELLAIAKHRNIKTSDIRIENGKFVIPYKGEGHGHTHFLNIKAKDGLKAYLNNKLPAIQGGFVAGDFDKEVVLAKVNAIEAEAEQLYGTEKPRQLHRISQALSAFKTDLDELITNSTDGYLSMLDNFRRQHLLGEDAPTAKPIDTLYNNLLNRIRDSHIQITPVDKTEWVKRVNTAAAKSNTHDLEVITHELSEIQRFNDRLVPTATQYLDYFTRHVNQSALPNELREDTAKAIGQIYRILDRKPADGETYPNLVGKWVDLKMRIDIASVERKSYAHEDGDAYKALADDPHALRGIASFIDAFKESFATNGQMETPKTILEPYGQPLSDKEKAINAAEPTLLSRIEEKTEELVAPKPEDSKPDKPAETKPEDSSPTATSITPEDQMKLLEISGNIQEAILKAYQDDKDHKDEALISQLQAIVAKVATYGNQMTKDQMLALQNELIQFSMDTLAEKSPYKELIPNKSETAEESKPEPSPTTPPAREENEGKTPWTEEDQKLLLDTIEEIKNKIFDHYTGDQEAQGLEYVNMLYAIIAPIGQNYGQDLSKEDLTKMREAAIAFGDQVLSETGSPETGADEANGNQPEQPETPADPEPASEQPIVETPPTETVAEPSFDAPFSSEDTYETMELAGLVYAALFKFENAPVKYSQYVQKADAIQARVQVARTKADLVAINNDYRQLLAEMEADTGVDNETTPFDLADFEDFLSDEDEFDDASLEE</sequence>
<feature type="region of interest" description="Disordered" evidence="1">
    <location>
        <begin position="411"/>
        <end position="467"/>
    </location>
</feature>
<feature type="region of interest" description="Disordered" evidence="1">
    <location>
        <begin position="307"/>
        <end position="358"/>
    </location>
</feature>
<gene>
    <name evidence="3" type="ORF">J2S23_001956</name>
</gene>